<organism evidence="1 2">
    <name type="scientific">Mya arenaria</name>
    <name type="common">Soft-shell clam</name>
    <dbReference type="NCBI Taxonomy" id="6604"/>
    <lineage>
        <taxon>Eukaryota</taxon>
        <taxon>Metazoa</taxon>
        <taxon>Spiralia</taxon>
        <taxon>Lophotrochozoa</taxon>
        <taxon>Mollusca</taxon>
        <taxon>Bivalvia</taxon>
        <taxon>Autobranchia</taxon>
        <taxon>Heteroconchia</taxon>
        <taxon>Euheterodonta</taxon>
        <taxon>Imparidentia</taxon>
        <taxon>Neoheterodontei</taxon>
        <taxon>Myida</taxon>
        <taxon>Myoidea</taxon>
        <taxon>Myidae</taxon>
        <taxon>Mya</taxon>
    </lineage>
</organism>
<evidence type="ECO:0000313" key="2">
    <source>
        <dbReference type="Proteomes" id="UP001164746"/>
    </source>
</evidence>
<evidence type="ECO:0000313" key="1">
    <source>
        <dbReference type="EMBL" id="WAR29198.1"/>
    </source>
</evidence>
<dbReference type="EMBL" id="CP111027">
    <property type="protein sequence ID" value="WAR29198.1"/>
    <property type="molecule type" value="Genomic_DNA"/>
</dbReference>
<accession>A0ABY7G7M4</accession>
<dbReference type="Proteomes" id="UP001164746">
    <property type="component" value="Chromosome 16"/>
</dbReference>
<protein>
    <submittedName>
        <fullName evidence="1">Uncharacterized protein</fullName>
    </submittedName>
</protein>
<gene>
    <name evidence="1" type="ORF">MAR_002766</name>
</gene>
<name>A0ABY7G7M4_MYAAR</name>
<keyword evidence="2" id="KW-1185">Reference proteome</keyword>
<sequence length="103" mass="11703">MPCPIKCGWRLVNMARLDAVPGDMWVWTKEQTTVLRSMVNLGSVGLMQCDMWKRRKRQIKIMYEPSPSILGRSCVGDSSQTTSCLTRHCPGEFSYISFVQSVV</sequence>
<reference evidence="1" key="1">
    <citation type="submission" date="2022-11" db="EMBL/GenBank/DDBJ databases">
        <title>Centuries of genome instability and evolution in soft-shell clam transmissible cancer (bioRxiv).</title>
        <authorList>
            <person name="Hart S.F.M."/>
            <person name="Yonemitsu M.A."/>
            <person name="Giersch R.M."/>
            <person name="Beal B.F."/>
            <person name="Arriagada G."/>
            <person name="Davis B.W."/>
            <person name="Ostrander E.A."/>
            <person name="Goff S.P."/>
            <person name="Metzger M.J."/>
        </authorList>
    </citation>
    <scope>NUCLEOTIDE SEQUENCE</scope>
    <source>
        <strain evidence="1">MELC-2E11</strain>
        <tissue evidence="1">Siphon/mantle</tissue>
    </source>
</reference>
<proteinExistence type="predicted"/>